<feature type="domain" description="Rhodanese" evidence="1">
    <location>
        <begin position="42"/>
        <end position="131"/>
    </location>
</feature>
<gene>
    <name evidence="2" type="ORF">GGR31_001875</name>
</gene>
<accession>A0ABU1K6K0</accession>
<comment type="caution">
    <text evidence="2">The sequence shown here is derived from an EMBL/GenBank/DDBJ whole genome shotgun (WGS) entry which is preliminary data.</text>
</comment>
<evidence type="ECO:0000313" key="2">
    <source>
        <dbReference type="EMBL" id="MDR6301224.1"/>
    </source>
</evidence>
<reference evidence="2 3" key="1">
    <citation type="submission" date="2023-07" db="EMBL/GenBank/DDBJ databases">
        <title>Genomic Encyclopedia of Type Strains, Phase IV (KMG-IV): sequencing the most valuable type-strain genomes for metagenomic binning, comparative biology and taxonomic classification.</title>
        <authorList>
            <person name="Goeker M."/>
        </authorList>
    </citation>
    <scope>NUCLEOTIDE SEQUENCE [LARGE SCALE GENOMIC DNA]</scope>
    <source>
        <strain evidence="2 3">DSM 102814</strain>
    </source>
</reference>
<dbReference type="PROSITE" id="PS51257">
    <property type="entry name" value="PROKAR_LIPOPROTEIN"/>
    <property type="match status" value="1"/>
</dbReference>
<dbReference type="PANTHER" id="PTHR43031:SF1">
    <property type="entry name" value="PYRIDINE NUCLEOTIDE-DISULPHIDE OXIDOREDUCTASE"/>
    <property type="match status" value="1"/>
</dbReference>
<sequence>MIKKLTCFLILLIFVVGCKEKQQEDLSTIQMVSSDEMEELMQQEKTQLVDVRTEKEFESGHLIGAQNIVYDENFLEKLESLDKNKPVAVYCHSGGRSEKCAEILKKAGFKKIYDLEGGITQWEYDKKDTVK</sequence>
<dbReference type="InterPro" id="IPR050229">
    <property type="entry name" value="GlpE_sulfurtransferase"/>
</dbReference>
<dbReference type="SMART" id="SM00450">
    <property type="entry name" value="RHOD"/>
    <property type="match status" value="1"/>
</dbReference>
<dbReference type="Gene3D" id="3.40.250.10">
    <property type="entry name" value="Rhodanese-like domain"/>
    <property type="match status" value="1"/>
</dbReference>
<protein>
    <submittedName>
        <fullName evidence="2">Rhodanese-related sulfurtransferase</fullName>
    </submittedName>
</protein>
<dbReference type="InterPro" id="IPR036873">
    <property type="entry name" value="Rhodanese-like_dom_sf"/>
</dbReference>
<organism evidence="2 3">
    <name type="scientific">Mesonia maritima</name>
    <dbReference type="NCBI Taxonomy" id="1793873"/>
    <lineage>
        <taxon>Bacteria</taxon>
        <taxon>Pseudomonadati</taxon>
        <taxon>Bacteroidota</taxon>
        <taxon>Flavobacteriia</taxon>
        <taxon>Flavobacteriales</taxon>
        <taxon>Flavobacteriaceae</taxon>
        <taxon>Mesonia</taxon>
    </lineage>
</organism>
<name>A0ABU1K6K0_9FLAO</name>
<dbReference type="PROSITE" id="PS50206">
    <property type="entry name" value="RHODANESE_3"/>
    <property type="match status" value="1"/>
</dbReference>
<dbReference type="PANTHER" id="PTHR43031">
    <property type="entry name" value="FAD-DEPENDENT OXIDOREDUCTASE"/>
    <property type="match status" value="1"/>
</dbReference>
<evidence type="ECO:0000313" key="3">
    <source>
        <dbReference type="Proteomes" id="UP001257659"/>
    </source>
</evidence>
<dbReference type="Proteomes" id="UP001257659">
    <property type="component" value="Unassembled WGS sequence"/>
</dbReference>
<dbReference type="Pfam" id="PF00581">
    <property type="entry name" value="Rhodanese"/>
    <property type="match status" value="1"/>
</dbReference>
<dbReference type="InterPro" id="IPR001763">
    <property type="entry name" value="Rhodanese-like_dom"/>
</dbReference>
<evidence type="ECO:0000259" key="1">
    <source>
        <dbReference type="PROSITE" id="PS50206"/>
    </source>
</evidence>
<dbReference type="CDD" id="cd00158">
    <property type="entry name" value="RHOD"/>
    <property type="match status" value="1"/>
</dbReference>
<dbReference type="RefSeq" id="WP_309728378.1">
    <property type="nucleotide sequence ID" value="NZ_JAVDQA010000005.1"/>
</dbReference>
<proteinExistence type="predicted"/>
<dbReference type="EMBL" id="JAVDQA010000005">
    <property type="protein sequence ID" value="MDR6301224.1"/>
    <property type="molecule type" value="Genomic_DNA"/>
</dbReference>
<keyword evidence="3" id="KW-1185">Reference proteome</keyword>
<dbReference type="SUPFAM" id="SSF52821">
    <property type="entry name" value="Rhodanese/Cell cycle control phosphatase"/>
    <property type="match status" value="1"/>
</dbReference>